<feature type="domain" description="LD-carboxypeptidase C-terminal" evidence="7">
    <location>
        <begin position="178"/>
        <end position="291"/>
    </location>
</feature>
<dbReference type="InterPro" id="IPR040921">
    <property type="entry name" value="Peptidase_S66C"/>
</dbReference>
<dbReference type="EMBL" id="JAFBFI010000010">
    <property type="protein sequence ID" value="MBM7693063.1"/>
    <property type="molecule type" value="Genomic_DNA"/>
</dbReference>
<evidence type="ECO:0000256" key="4">
    <source>
        <dbReference type="ARBA" id="ARBA00022801"/>
    </source>
</evidence>
<dbReference type="InterPro" id="IPR040449">
    <property type="entry name" value="Peptidase_S66_N"/>
</dbReference>
<keyword evidence="4 8" id="KW-0378">Hydrolase</keyword>
<evidence type="ECO:0000256" key="1">
    <source>
        <dbReference type="ARBA" id="ARBA00010233"/>
    </source>
</evidence>
<sequence length="306" mass="33403">MTMKPKHLIKGDTVGIIAPASPPNQENLQRSLAFLKDLGLHVKFGRHVHNEYGYLAGSDDERLEDLHNMFKDKEVKAVICAGGGYGTGRIAASIDYKLIEQNPKIFWGYSDITFLHTAIYQRTGLATFHGPMLASDIGREEADDLSKASFNQLFEPAPFTYSETMSSLETIVEGKAAGTIIGGNLSLLASTIGTPFEADTKDKILLIEDINEEPRAVDRMLNQLHMAGKLTEAAGFLLGDFNNCVPQREQSLSLEEVLDHYIKLAGKPAIKGFLIGHCSPHYAIPLGVTASMNTGEKKVVIESGVQ</sequence>
<dbReference type="EC" id="3.4.17.13" evidence="8"/>
<dbReference type="PANTHER" id="PTHR30237:SF2">
    <property type="entry name" value="MUREIN TETRAPEPTIDE CARBOXYPEPTIDASE"/>
    <property type="match status" value="1"/>
</dbReference>
<dbReference type="Pfam" id="PF17676">
    <property type="entry name" value="Peptidase_S66C"/>
    <property type="match status" value="1"/>
</dbReference>
<keyword evidence="9" id="KW-1185">Reference proteome</keyword>
<keyword evidence="2 8" id="KW-0121">Carboxypeptidase</keyword>
<dbReference type="Proteomes" id="UP000823486">
    <property type="component" value="Unassembled WGS sequence"/>
</dbReference>
<accession>A0ABS2QIS1</accession>
<dbReference type="RefSeq" id="WP_204543589.1">
    <property type="nucleotide sequence ID" value="NZ_JAFBFI010000010.1"/>
</dbReference>
<keyword evidence="3" id="KW-0645">Protease</keyword>
<dbReference type="GO" id="GO:0106415">
    <property type="term" value="F:muramoyltetrapeptide carboxypeptidase activity"/>
    <property type="evidence" value="ECO:0007669"/>
    <property type="project" value="UniProtKB-EC"/>
</dbReference>
<dbReference type="InterPro" id="IPR027461">
    <property type="entry name" value="Carboxypeptidase_A_C_sf"/>
</dbReference>
<dbReference type="Pfam" id="PF02016">
    <property type="entry name" value="Peptidase_S66"/>
    <property type="match status" value="1"/>
</dbReference>
<proteinExistence type="inferred from homology"/>
<evidence type="ECO:0000256" key="5">
    <source>
        <dbReference type="ARBA" id="ARBA00022825"/>
    </source>
</evidence>
<dbReference type="Gene3D" id="3.50.30.60">
    <property type="entry name" value="LD-carboxypeptidase A C-terminal domain-like"/>
    <property type="match status" value="1"/>
</dbReference>
<dbReference type="InterPro" id="IPR003507">
    <property type="entry name" value="S66_fam"/>
</dbReference>
<dbReference type="CDD" id="cd07025">
    <property type="entry name" value="Peptidase_S66"/>
    <property type="match status" value="1"/>
</dbReference>
<dbReference type="Gene3D" id="3.40.50.10740">
    <property type="entry name" value="Class I glutamine amidotransferase-like"/>
    <property type="match status" value="1"/>
</dbReference>
<organism evidence="8 9">
    <name type="scientific">Peribacillus deserti</name>
    <dbReference type="NCBI Taxonomy" id="673318"/>
    <lineage>
        <taxon>Bacteria</taxon>
        <taxon>Bacillati</taxon>
        <taxon>Bacillota</taxon>
        <taxon>Bacilli</taxon>
        <taxon>Bacillales</taxon>
        <taxon>Bacillaceae</taxon>
        <taxon>Peribacillus</taxon>
    </lineage>
</organism>
<dbReference type="SUPFAM" id="SSF52317">
    <property type="entry name" value="Class I glutamine amidotransferase-like"/>
    <property type="match status" value="1"/>
</dbReference>
<name>A0ABS2QIS1_9BACI</name>
<reference evidence="8 9" key="1">
    <citation type="submission" date="2021-01" db="EMBL/GenBank/DDBJ databases">
        <title>Genomic Encyclopedia of Type Strains, Phase IV (KMG-IV): sequencing the most valuable type-strain genomes for metagenomic binning, comparative biology and taxonomic classification.</title>
        <authorList>
            <person name="Goeker M."/>
        </authorList>
    </citation>
    <scope>NUCLEOTIDE SEQUENCE [LARGE SCALE GENOMIC DNA]</scope>
    <source>
        <strain evidence="8 9">DSM 105482</strain>
    </source>
</reference>
<evidence type="ECO:0000256" key="3">
    <source>
        <dbReference type="ARBA" id="ARBA00022670"/>
    </source>
</evidence>
<evidence type="ECO:0000313" key="8">
    <source>
        <dbReference type="EMBL" id="MBM7693063.1"/>
    </source>
</evidence>
<evidence type="ECO:0000313" key="9">
    <source>
        <dbReference type="Proteomes" id="UP000823486"/>
    </source>
</evidence>
<evidence type="ECO:0000256" key="2">
    <source>
        <dbReference type="ARBA" id="ARBA00022645"/>
    </source>
</evidence>
<comment type="caution">
    <text evidence="8">The sequence shown here is derived from an EMBL/GenBank/DDBJ whole genome shotgun (WGS) entry which is preliminary data.</text>
</comment>
<gene>
    <name evidence="8" type="ORF">JOC77_002502</name>
</gene>
<dbReference type="InterPro" id="IPR029062">
    <property type="entry name" value="Class_I_gatase-like"/>
</dbReference>
<evidence type="ECO:0000259" key="6">
    <source>
        <dbReference type="Pfam" id="PF02016"/>
    </source>
</evidence>
<dbReference type="SUPFAM" id="SSF141986">
    <property type="entry name" value="LD-carboxypeptidase A C-terminal domain-like"/>
    <property type="match status" value="1"/>
</dbReference>
<dbReference type="PIRSF" id="PIRSF028757">
    <property type="entry name" value="LD-carboxypeptidase"/>
    <property type="match status" value="1"/>
</dbReference>
<feature type="domain" description="LD-carboxypeptidase N-terminal" evidence="6">
    <location>
        <begin position="14"/>
        <end position="130"/>
    </location>
</feature>
<dbReference type="PANTHER" id="PTHR30237">
    <property type="entry name" value="MURAMOYLTETRAPEPTIDE CARBOXYPEPTIDASE"/>
    <property type="match status" value="1"/>
</dbReference>
<comment type="similarity">
    <text evidence="1">Belongs to the peptidase S66 family.</text>
</comment>
<dbReference type="InterPro" id="IPR027478">
    <property type="entry name" value="LdcA_N"/>
</dbReference>
<keyword evidence="5" id="KW-0720">Serine protease</keyword>
<protein>
    <submittedName>
        <fullName evidence="8">Muramoyltetrapeptide carboxypeptidase</fullName>
        <ecNumber evidence="8">3.4.17.13</ecNumber>
    </submittedName>
</protein>
<evidence type="ECO:0000259" key="7">
    <source>
        <dbReference type="Pfam" id="PF17676"/>
    </source>
</evidence>